<gene>
    <name evidence="1" type="ORF">FQA47_008951</name>
</gene>
<sequence length="155" mass="16983">MRHIDFSHPKVVSSASRRAPATLQTLKKLPLPPRWGSESEAAFGTFSSMHQTQLASRGQHRTFPLQEDQQCSLHIHPRVTADHILTLTVFGAADERARGLCAAMSCHTGSHHEREGLRRRDNAGVCAAAPERRALLSDRSRLTTAAARSAEGGEK</sequence>
<name>A0A834CKR2_ORYME</name>
<proteinExistence type="predicted"/>
<accession>A0A834CKR2</accession>
<dbReference type="EMBL" id="WKFB01000216">
    <property type="protein sequence ID" value="KAF6731275.1"/>
    <property type="molecule type" value="Genomic_DNA"/>
</dbReference>
<evidence type="ECO:0000313" key="1">
    <source>
        <dbReference type="EMBL" id="KAF6731275.1"/>
    </source>
</evidence>
<protein>
    <submittedName>
        <fullName evidence="1">Uncharacterized protein</fullName>
    </submittedName>
</protein>
<organism evidence="1 2">
    <name type="scientific">Oryzias melastigma</name>
    <name type="common">Marine medaka</name>
    <dbReference type="NCBI Taxonomy" id="30732"/>
    <lineage>
        <taxon>Eukaryota</taxon>
        <taxon>Metazoa</taxon>
        <taxon>Chordata</taxon>
        <taxon>Craniata</taxon>
        <taxon>Vertebrata</taxon>
        <taxon>Euteleostomi</taxon>
        <taxon>Actinopterygii</taxon>
        <taxon>Neopterygii</taxon>
        <taxon>Teleostei</taxon>
        <taxon>Neoteleostei</taxon>
        <taxon>Acanthomorphata</taxon>
        <taxon>Ovalentaria</taxon>
        <taxon>Atherinomorphae</taxon>
        <taxon>Beloniformes</taxon>
        <taxon>Adrianichthyidae</taxon>
        <taxon>Oryziinae</taxon>
        <taxon>Oryzias</taxon>
    </lineage>
</organism>
<dbReference type="Proteomes" id="UP000646548">
    <property type="component" value="Unassembled WGS sequence"/>
</dbReference>
<reference evidence="1" key="1">
    <citation type="journal article" name="BMC Genomics">
        <title>Long-read sequencing and de novo genome assembly of marine medaka (Oryzias melastigma).</title>
        <authorList>
            <person name="Liang P."/>
            <person name="Saqib H.S.A."/>
            <person name="Ni X."/>
            <person name="Shen Y."/>
        </authorList>
    </citation>
    <scope>NUCLEOTIDE SEQUENCE</scope>
    <source>
        <strain evidence="1">Bigg-433</strain>
    </source>
</reference>
<dbReference type="AlphaFoldDB" id="A0A834CKR2"/>
<comment type="caution">
    <text evidence="1">The sequence shown here is derived from an EMBL/GenBank/DDBJ whole genome shotgun (WGS) entry which is preliminary data.</text>
</comment>
<evidence type="ECO:0000313" key="2">
    <source>
        <dbReference type="Proteomes" id="UP000646548"/>
    </source>
</evidence>